<evidence type="ECO:0000256" key="1">
    <source>
        <dbReference type="ARBA" id="ARBA00004651"/>
    </source>
</evidence>
<evidence type="ECO:0000256" key="3">
    <source>
        <dbReference type="ARBA" id="ARBA00022475"/>
    </source>
</evidence>
<feature type="transmembrane region" description="Helical" evidence="12">
    <location>
        <begin position="818"/>
        <end position="842"/>
    </location>
</feature>
<feature type="domain" description="G-protein coupled receptors family 3 profile" evidence="14">
    <location>
        <begin position="602"/>
        <end position="864"/>
    </location>
</feature>
<dbReference type="FunFam" id="3.40.50.2300:FF:000145">
    <property type="entry name" value="Glutamate receptor, metabotropic"/>
    <property type="match status" value="1"/>
</dbReference>
<proteinExistence type="inferred from homology"/>
<evidence type="ECO:0000259" key="14">
    <source>
        <dbReference type="PROSITE" id="PS50259"/>
    </source>
</evidence>
<evidence type="ECO:0000313" key="16">
    <source>
        <dbReference type="Proteomes" id="UP000580250"/>
    </source>
</evidence>
<dbReference type="PRINTS" id="PR00248">
    <property type="entry name" value="GPCRMGR"/>
</dbReference>
<feature type="transmembrane region" description="Helical" evidence="12">
    <location>
        <begin position="672"/>
        <end position="690"/>
    </location>
</feature>
<keyword evidence="8" id="KW-0675">Receptor</keyword>
<dbReference type="OrthoDB" id="425344at2759"/>
<keyword evidence="5 12" id="KW-1133">Transmembrane helix</keyword>
<name>A0A6V7WU69_MELEN</name>
<dbReference type="EMBL" id="CAJEWN010000815">
    <property type="protein sequence ID" value="CAD2190560.1"/>
    <property type="molecule type" value="Genomic_DNA"/>
</dbReference>
<evidence type="ECO:0000256" key="5">
    <source>
        <dbReference type="ARBA" id="ARBA00022989"/>
    </source>
</evidence>
<dbReference type="InterPro" id="IPR000337">
    <property type="entry name" value="GPCR_3"/>
</dbReference>
<feature type="transmembrane region" description="Helical" evidence="12">
    <location>
        <begin position="711"/>
        <end position="733"/>
    </location>
</feature>
<keyword evidence="10" id="KW-0807">Transducer</keyword>
<feature type="chain" id="PRO_5028003767" description="G-protein coupled receptors family 3 profile domain-containing protein" evidence="13">
    <location>
        <begin position="26"/>
        <end position="1110"/>
    </location>
</feature>
<feature type="signal peptide" evidence="13">
    <location>
        <begin position="1"/>
        <end position="25"/>
    </location>
</feature>
<evidence type="ECO:0000256" key="9">
    <source>
        <dbReference type="ARBA" id="ARBA00023180"/>
    </source>
</evidence>
<evidence type="ECO:0000256" key="7">
    <source>
        <dbReference type="ARBA" id="ARBA00023136"/>
    </source>
</evidence>
<reference evidence="15 16" key="1">
    <citation type="submission" date="2020-08" db="EMBL/GenBank/DDBJ databases">
        <authorList>
            <person name="Koutsovoulos G."/>
            <person name="Danchin GJ E."/>
        </authorList>
    </citation>
    <scope>NUCLEOTIDE SEQUENCE [LARGE SCALE GENOMIC DNA]</scope>
</reference>
<dbReference type="Pfam" id="PF01094">
    <property type="entry name" value="ANF_receptor"/>
    <property type="match status" value="1"/>
</dbReference>
<comment type="similarity">
    <text evidence="2">Belongs to the G-protein coupled receptor 3 family.</text>
</comment>
<dbReference type="InterPro" id="IPR017978">
    <property type="entry name" value="GPCR_3_C"/>
</dbReference>
<keyword evidence="7 12" id="KW-0472">Membrane</keyword>
<evidence type="ECO:0000256" key="12">
    <source>
        <dbReference type="SAM" id="Phobius"/>
    </source>
</evidence>
<evidence type="ECO:0000256" key="8">
    <source>
        <dbReference type="ARBA" id="ARBA00023170"/>
    </source>
</evidence>
<dbReference type="Gene3D" id="2.10.50.30">
    <property type="entry name" value="GPCR, family 3, nine cysteines domain"/>
    <property type="match status" value="1"/>
</dbReference>
<dbReference type="InterPro" id="IPR000162">
    <property type="entry name" value="GPCR_3_mtglu_rcpt"/>
</dbReference>
<organism evidence="15 16">
    <name type="scientific">Meloidogyne enterolobii</name>
    <name type="common">Root-knot nematode worm</name>
    <name type="synonym">Meloidogyne mayaguensis</name>
    <dbReference type="NCBI Taxonomy" id="390850"/>
    <lineage>
        <taxon>Eukaryota</taxon>
        <taxon>Metazoa</taxon>
        <taxon>Ecdysozoa</taxon>
        <taxon>Nematoda</taxon>
        <taxon>Chromadorea</taxon>
        <taxon>Rhabditida</taxon>
        <taxon>Tylenchina</taxon>
        <taxon>Tylenchomorpha</taxon>
        <taxon>Tylenchoidea</taxon>
        <taxon>Meloidogynidae</taxon>
        <taxon>Meloidogyninae</taxon>
        <taxon>Meloidogyne</taxon>
    </lineage>
</organism>
<dbReference type="GO" id="GO:0004930">
    <property type="term" value="F:G protein-coupled receptor activity"/>
    <property type="evidence" value="ECO:0007669"/>
    <property type="project" value="UniProtKB-KW"/>
</dbReference>
<dbReference type="InterPro" id="IPR028082">
    <property type="entry name" value="Peripla_BP_I"/>
</dbReference>
<dbReference type="InterPro" id="IPR038550">
    <property type="entry name" value="GPCR_3_9-Cys_sf"/>
</dbReference>
<dbReference type="AlphaFoldDB" id="A0A6V7WU69"/>
<feature type="compositionally biased region" description="Basic residues" evidence="11">
    <location>
        <begin position="997"/>
        <end position="1009"/>
    </location>
</feature>
<dbReference type="PRINTS" id="PR00593">
    <property type="entry name" value="MTABOTROPICR"/>
</dbReference>
<evidence type="ECO:0000256" key="10">
    <source>
        <dbReference type="ARBA" id="ARBA00023224"/>
    </source>
</evidence>
<protein>
    <recommendedName>
        <fullName evidence="14">G-protein coupled receptors family 3 profile domain-containing protein</fullName>
    </recommendedName>
</protein>
<evidence type="ECO:0000256" key="6">
    <source>
        <dbReference type="ARBA" id="ARBA00023040"/>
    </source>
</evidence>
<keyword evidence="3" id="KW-1003">Cell membrane</keyword>
<dbReference type="Gene3D" id="3.40.50.2300">
    <property type="match status" value="2"/>
</dbReference>
<dbReference type="SUPFAM" id="SSF53822">
    <property type="entry name" value="Periplasmic binding protein-like I"/>
    <property type="match status" value="1"/>
</dbReference>
<keyword evidence="13" id="KW-0732">Signal</keyword>
<feature type="transmembrane region" description="Helical" evidence="12">
    <location>
        <begin position="790"/>
        <end position="812"/>
    </location>
</feature>
<feature type="compositionally biased region" description="Low complexity" evidence="11">
    <location>
        <begin position="1010"/>
        <end position="1023"/>
    </location>
</feature>
<dbReference type="InterPro" id="IPR001828">
    <property type="entry name" value="ANF_lig-bd_rcpt"/>
</dbReference>
<gene>
    <name evidence="15" type="ORF">MENT_LOCUS43355</name>
</gene>
<evidence type="ECO:0000313" key="15">
    <source>
        <dbReference type="EMBL" id="CAD2190560.1"/>
    </source>
</evidence>
<keyword evidence="9" id="KW-0325">Glycoprotein</keyword>
<dbReference type="PANTHER" id="PTHR24060">
    <property type="entry name" value="METABOTROPIC GLUTAMATE RECEPTOR"/>
    <property type="match status" value="1"/>
</dbReference>
<evidence type="ECO:0000256" key="11">
    <source>
        <dbReference type="SAM" id="MobiDB-lite"/>
    </source>
</evidence>
<feature type="transmembrane region" description="Helical" evidence="12">
    <location>
        <begin position="639"/>
        <end position="660"/>
    </location>
</feature>
<evidence type="ECO:0000256" key="13">
    <source>
        <dbReference type="SAM" id="SignalP"/>
    </source>
</evidence>
<keyword evidence="6" id="KW-0297">G-protein coupled receptor</keyword>
<feature type="transmembrane region" description="Helical" evidence="12">
    <location>
        <begin position="602"/>
        <end position="627"/>
    </location>
</feature>
<dbReference type="Pfam" id="PF00003">
    <property type="entry name" value="7tm_3"/>
    <property type="match status" value="1"/>
</dbReference>
<evidence type="ECO:0000256" key="4">
    <source>
        <dbReference type="ARBA" id="ARBA00022692"/>
    </source>
</evidence>
<evidence type="ECO:0000256" key="2">
    <source>
        <dbReference type="ARBA" id="ARBA00007242"/>
    </source>
</evidence>
<comment type="subcellular location">
    <subcellularLocation>
        <location evidence="1">Cell membrane</location>
        <topology evidence="1">Multi-pass membrane protein</topology>
    </subcellularLocation>
</comment>
<accession>A0A6V7WU69</accession>
<dbReference type="PROSITE" id="PS50259">
    <property type="entry name" value="G_PROTEIN_RECEP_F3_4"/>
    <property type="match status" value="1"/>
</dbReference>
<comment type="caution">
    <text evidence="15">The sequence shown here is derived from an EMBL/GenBank/DDBJ whole genome shotgun (WGS) entry which is preliminary data.</text>
</comment>
<dbReference type="InterPro" id="IPR050726">
    <property type="entry name" value="mGluR"/>
</dbReference>
<sequence>MFILPTILFSFSTFASFTFLSFSSATPRQIQVPGSILIGGLFPIHESSRNTSGSTLCGRIKADQGVQRMVSMLYALEQINKNHRILPGIQLGAQILDSCSVETHALEQSLQFIQSVCAEGEQQYFNEKLSLISEQNNKGRKIAAVIGAASSQVSVMVSSMLQLFKIPMVSYSSTGVELSEKPRFAYFSRVVPPDNLQAKAMAHLVAALGWNYVHAIVDTGSYGERGMDSFRAAATDLNICIDGDVHKISRRWTDEQYEELLLRMRNSKARGVVMFVDEDNLRRFLSNLKRLIMLSEKTKPYMPRLRNYFWFVASDSWGVKVSVVKGFEHIINGAITVAPKVRYLQGFAEYFAALGPSNTFLSEYWQFMNCSEHFHPNFGSCFKTQSHYFKQEAYVPFVYDAVQLVAKALHNYIKEDCGFDGQWENCELAKNGFDGKKLQKLYRNVSLIDGQPPLIDANGDGNGQYSIFQLDERGLYRRVGGWIDNELIDLDVADIRAGLQRIVTSTGTIEEDINYIPLSVCSLPCAEGHYRAYQDQSCCWTCIPCDTSTSIIPNKTRQRIIFLKFSFKISSCIQCPLGEVPNAELSICEPIRPIHLDWDSPWAFVPAIFSSIGLLATCAVTAVFIRYNYTPVVMASGRELCYCMLAGIALCYGVTFVLVSPPSELVCTLTRILIGLSMATVYAAILVKTNRLTRVFKPNSALRPKWIGPTAQVFFCAILASVQLGIALVWIWLEPPGTAIQYPSRTEAVLTCKATLSHLLISLFYCGILIIACTIYAFKTREIPENFNETRLIGFTMYSTSILWLAFGPIYFATQNNFRIQLTSLCITISLSGTVALTCFFAPKVYICLFQPYKNVRTRSSAVGKLVNQQMRFISQITSPEQQSTGHYNKMPISSYCTVSTNGGYSETPSAGNVPQPPLSVLRRRSSVATCFIAQNQNSTAEMPRKYLRRMETISNAGGGHHSSDLERIRRRSQESQQLQQENLHQHLLYSPAEMCRRRHSANVKRRRSSAASSSSNSRRSSSTTLLIGPSKREKSDNEVNVIKQAEECPSTLLAQNITKKQNGVSPNFILPTLTDKYNGQIEQKTCIDTNNPVQLILREISDASFATFL</sequence>
<feature type="region of interest" description="Disordered" evidence="11">
    <location>
        <begin position="986"/>
        <end position="1039"/>
    </location>
</feature>
<feature type="transmembrane region" description="Helical" evidence="12">
    <location>
        <begin position="759"/>
        <end position="778"/>
    </location>
</feature>
<keyword evidence="4 12" id="KW-0812">Transmembrane</keyword>
<dbReference type="Proteomes" id="UP000580250">
    <property type="component" value="Unassembled WGS sequence"/>
</dbReference>
<dbReference type="GO" id="GO:0005886">
    <property type="term" value="C:plasma membrane"/>
    <property type="evidence" value="ECO:0007669"/>
    <property type="project" value="UniProtKB-SubCell"/>
</dbReference>